<evidence type="ECO:0000313" key="3">
    <source>
        <dbReference type="Proteomes" id="UP000184388"/>
    </source>
</evidence>
<dbReference type="Proteomes" id="UP000184388">
    <property type="component" value="Unassembled WGS sequence"/>
</dbReference>
<dbReference type="Pfam" id="PF06889">
    <property type="entry name" value="DUF1266"/>
    <property type="match status" value="1"/>
</dbReference>
<gene>
    <name evidence="2" type="ORF">SAMN05216268_106327</name>
</gene>
<comment type="caution">
    <text evidence="2">The sequence shown here is derived from an EMBL/GenBank/DDBJ whole genome shotgun (WGS) entry which is preliminary data.</text>
</comment>
<protein>
    <recommendedName>
        <fullName evidence="1">DUF1266 domain-containing protein</fullName>
    </recommendedName>
</protein>
<evidence type="ECO:0000259" key="1">
    <source>
        <dbReference type="Pfam" id="PF06889"/>
    </source>
</evidence>
<dbReference type="RefSeq" id="WP_079181929.1">
    <property type="nucleotide sequence ID" value="NZ_FRBK01000006.1"/>
</dbReference>
<organism evidence="2 3">
    <name type="scientific">Streptomyces yunnanensis</name>
    <dbReference type="NCBI Taxonomy" id="156453"/>
    <lineage>
        <taxon>Bacteria</taxon>
        <taxon>Bacillati</taxon>
        <taxon>Actinomycetota</taxon>
        <taxon>Actinomycetes</taxon>
        <taxon>Kitasatosporales</taxon>
        <taxon>Streptomycetaceae</taxon>
        <taxon>Streptomyces</taxon>
    </lineage>
</organism>
<dbReference type="EMBL" id="FRBK01000006">
    <property type="protein sequence ID" value="SHL82590.1"/>
    <property type="molecule type" value="Genomic_DNA"/>
</dbReference>
<reference evidence="3" key="1">
    <citation type="submission" date="2016-11" db="EMBL/GenBank/DDBJ databases">
        <authorList>
            <person name="Jaros S."/>
            <person name="Januszkiewicz K."/>
            <person name="Wedrychowicz H."/>
        </authorList>
    </citation>
    <scope>NUCLEOTIDE SEQUENCE [LARGE SCALE GENOMIC DNA]</scope>
    <source>
        <strain evidence="3">CGMCC 4.3555</strain>
    </source>
</reference>
<accession>A0A9X8QSR4</accession>
<dbReference type="AlphaFoldDB" id="A0A9X8QSR4"/>
<sequence>MNGWILASSLLKMAFGPSAKRRFPTPLTLHQQWMVSLDAILAERMWGHSHLTLYPLKRINATNCKVSLEQSWGVTSPGSLHATLHQLAVEGHRMQMAPVLGHPPVAWDFGRYATVVKLGFGAGYVDEPGAWQLLGNAVAPAAQTYRSWNAFAQDFVAGRALWMRNTGAEWSGSQEDTVQAVERLLDPGNSTSPWLQVPWEAIYQLDQAPYRA</sequence>
<dbReference type="InterPro" id="IPR009677">
    <property type="entry name" value="DUF1266"/>
</dbReference>
<feature type="domain" description="DUF1266" evidence="1">
    <location>
        <begin position="106"/>
        <end position="199"/>
    </location>
</feature>
<proteinExistence type="predicted"/>
<name>A0A9X8QSR4_9ACTN</name>
<evidence type="ECO:0000313" key="2">
    <source>
        <dbReference type="EMBL" id="SHL82590.1"/>
    </source>
</evidence>